<dbReference type="InParanoid" id="W5NE45"/>
<dbReference type="eggNOG" id="ENOG502QVDY">
    <property type="taxonomic scope" value="Eukaryota"/>
</dbReference>
<reference evidence="2" key="3">
    <citation type="submission" date="2025-09" db="UniProtKB">
        <authorList>
            <consortium name="Ensembl"/>
        </authorList>
    </citation>
    <scope>IDENTIFICATION</scope>
</reference>
<dbReference type="EMBL" id="AHAT01026484">
    <property type="status" value="NOT_ANNOTATED_CDS"/>
    <property type="molecule type" value="Genomic_DNA"/>
</dbReference>
<dbReference type="PANTHER" id="PTHR33487">
    <property type="entry name" value="CILIA- AND FLAGELLA-ASSOCIATED PROTEIN 54"/>
    <property type="match status" value="1"/>
</dbReference>
<evidence type="ECO:0000313" key="3">
    <source>
        <dbReference type="Proteomes" id="UP000018468"/>
    </source>
</evidence>
<dbReference type="GeneTree" id="ENSGT00940000162446"/>
<dbReference type="STRING" id="7918.ENSLOCP00000018904"/>
<proteinExistence type="predicted"/>
<dbReference type="EMBL" id="AHAT01026483">
    <property type="status" value="NOT_ANNOTATED_CDS"/>
    <property type="molecule type" value="Genomic_DNA"/>
</dbReference>
<name>W5NE45_LEPOC</name>
<sequence>ASFYGKINKKNPVISAFDNEIKEFMGYMKRMSTSVNFDYESYARGSKNVFEIWNKYKPRLPACYFEENLLLVADFLYRIKLYKMALWQGYGRYLQQFSSVIDNDITDINQFKNIFFPRGFEADNAKLTFRALQGHCLCSFQLESENEGRLQSQASVQKLLDILAFLRLMMQAVLSHERLCWILYNGSLHIYTISRHLMAMGHSAQALEYLLWASVCMEMTVPLLTVKYLPWRATLYAAVCQCYYDCQAGLQAEVFARRALGKVSELSQLQEMSVSPQSPETQRSFREATVKVAVMLFKRAVYEPRRKPKGLFRPKLKSNLKEIQNKLPWPRTPSERLLVELFEGSAAQFLALLEALGDSTRRPLQTGLPEEPELQEVALELLFAGISILAGTVHHTHTVQHASYTSVLLGAGENGVSVEGAVKFVKLLFRYEQWEMFISLASLMIPLLQSLDAPMWFKEELDLKLLVAMEPLITGQKYKYTTKESNVVGEGGQGAERDKSSGPVVMSDDLLALAETLYTCVCVQAKGMAPDLDLTLDIVLFLWMKCKTVFQRVQTGHSDPIRSLYKLDNCDKWVRLLWLVSEAAHSCGLAQTDPAVMAELSLRLAVALESSADSTLKSGRKAACIPLTAGRAQDSSAGPPPDPTDVLSILKRTPVEQLQVAYDLLERAVESVAWGRAVSPPAGAVGVADTTQLQEVSDGHSSSFRTVCSPDILQPFTMDLHLELLSVQHRIAIKLIIISSDLQHVDNKSIKSVRLSVNVEHPHQTNSTVTEPTLLEKIKKNKVCRALFLMQKALCSSGKEQTSSANKKLLEEAVSMLEKVDIEEKRLLIENSVQKGRKEWRNGVPPAPILLSRTYTSMTFMPAPYSPAQQVCWYLIFGRTSTGSNLKARLSDCHLPGTGEQVPAGGECVLRVQGLEPNEKYIFAVAAYDASGKMIGDAIGESTRPVLASPPLPLLTAWAHLAQAAYETGHYPLSVKASGVLWKHFTQTTSPEFFPVLICLSADLFTCRLVSEALTQASPLLLQLFLSTIFMQTDIRVHEGKLFCDSLCDGGPLIWGQVARLAECERMLVALDLALWLNDSSVALQAVVECYGLLAPIIYHRIPSDSVVEVLQVLMKCLAVLQELPGVFRQKRSVPVQESLQHMVACMTYYMAKVLRSCQEYRLASAVIDMGKKLLLESTESSGSTLGVQNKPPIAEEQGAQRERSQKRPAAMQPEEEMNEQLKALEASVLKTSSTSLRVLELTGQEEPSVLYSVIATYQLKSAYKEGTRGSVIKKSPRFWIRLLLLTWVCMCMCRNPKPLQPIPTGVRRKRRSLCNANSWLCRRDLAIQRLSCFPSVDPIITVAVSTLPQHTLTFFPHCRSSHSLFHHHPLNSHCFVAGSAKSLEVSCMYVVVLAQYRENGHSFGRRRRRLRQVCSDEWPWRCQLNATLALAHFTLFRRNLEQRQSGNTVSYGQLDPVLFSLPHAGTLTELPAIRMINYCSVEFSPCFCVDVGLGGGESTESEMDSDQDTPRTQMTNETDSSCQSLGLKAARHSVSQAQLLDTLGKTALHFRRAMVLAHRGRHWACLQWVCRTLWDQFTPVICMLEHGSTTEHPFPISLEQIYSTLTPLLLLASECLLNMIQRLQEEPGTLQLSLCGQAWADDAEGEDSSLHFSRPLDDGTVVDLRWVGVLTLRTLELLHQQGRWEGLAHLAMVFNTITHERYTHLITPLLVHAQRQLLERVTQFGGPQPPQPHFARAEEETGERITCRNFIGKQLVIKSTFPEEIHPGSHIDPGGHEIFSAAERSRAMALVSVPLDVADTLRCFRETSGRGHYHHRALQHSRTLLLLLLAHAQQEFLQANNQNSLKVQALHELGNLHFYSGNKRASQSCWSKALDSALCQPGVLGSWDKSSVCVGSSDLPQHFLRQAGIWGCLQGAVLSAKIAQYILTSDISRQTHCCILSARLFKALLRGSLPHPLSDWEYASYGLGRTWDCPELIPGVELFTEPFRAQVNSTVSSLAFLCHRLHSAGHCLMVLPLLSLYLYFVNTVCRDKRRTIEGRILKVQVLTDLDLFSDAVRELGSLLQGERIPQPQGSYYPSDKRLVFDLQIKKKFDTSKTLLDSANLQTLEDLVNKSLSSEVAALFGSQLVMRLTLAKTKLIVALCDTINSFPEFQGQVRGFFFLVPYKSPLESDMEIFFECAEKQALKIRFQIRICIAQGVLLGEATRTLNSLLEALLNLGSVAEELEVAVEAKLLLSAIALQQGQAGVSASQAVSALQLLQESPLFKEFQAGSTSVSEVEEEDELEEDSVSLTSDVPHSAEARERLGAPLWLRCRLGAARAFASHIPGMAIRPESSEDGARLLKEGLKEAQAWGDPETQAQLLLLKALLEAHKGMNREEITPLFQEAVSLLSDRRWLSPLSALVLAKATLHLSDLKGTGTHSLYSLTQRLLQQQTVSVHNCFSSQLSALGESVELAEGGVVLFHQSSGPKNTYLPHGPVLAKVTLRLGHVLAQQAAHHPGTDSGQWVVAKQVLESALQLCQVSASRDRELEADILYYKGVVERWLVSLSECKPQTAVDTFLEAITVSRSHNHNLPLVHRCYLEMAVLYLQQWAQISLSSQVYIPPGWRRAQTPTDRPLSVQDVQQLLCWVCVRAAVQVSKASARCAKLSGSTSAKAGPLQASLRSLPAFAANDLLRGFPPPASGETEELLKSTISPFPEKESCGTGEKDTELTWVHLTRYYTHLQKLYSIANRPAVPGCADSLWSQALDGGLALRLAQLHRFLSTHLPPYRGHCCPPEPPTQLLDPSKQGATTQVRDMCFSPQPQLDSSAGQESEIGLGGLDSFASASTDRELCVQWYCPALHTGHTQPVILLVFACNTRPLSAARPSGGGLSGLHCGHRWIPLHRLQAVHAQLCSLCVDAEQSAPPVASSPSPQVEKRRQARTPETGQALDPPIQGQAKQCCAQVKSLLLDLPETVELTEVPFELSNQALRDLEQCFNPARGFVLQAGSVFDWLMSLLV</sequence>
<dbReference type="Bgee" id="ENSLOCG00000015356">
    <property type="expression patterns" value="Expressed in testis and 7 other cell types or tissues"/>
</dbReference>
<feature type="compositionally biased region" description="Acidic residues" evidence="1">
    <location>
        <begin position="2278"/>
        <end position="2289"/>
    </location>
</feature>
<keyword evidence="3" id="KW-1185">Reference proteome</keyword>
<organism evidence="2 3">
    <name type="scientific">Lepisosteus oculatus</name>
    <name type="common">Spotted gar</name>
    <dbReference type="NCBI Taxonomy" id="7918"/>
    <lineage>
        <taxon>Eukaryota</taxon>
        <taxon>Metazoa</taxon>
        <taxon>Chordata</taxon>
        <taxon>Craniata</taxon>
        <taxon>Vertebrata</taxon>
        <taxon>Euteleostomi</taxon>
        <taxon>Actinopterygii</taxon>
        <taxon>Neopterygii</taxon>
        <taxon>Holostei</taxon>
        <taxon>Semionotiformes</taxon>
        <taxon>Lepisosteidae</taxon>
        <taxon>Lepisosteus</taxon>
    </lineage>
</organism>
<dbReference type="EMBL" id="AHAT01026481">
    <property type="status" value="NOT_ANNOTATED_CDS"/>
    <property type="molecule type" value="Genomic_DNA"/>
</dbReference>
<dbReference type="Proteomes" id="UP000018468">
    <property type="component" value="Linkage group LG8"/>
</dbReference>
<dbReference type="GO" id="GO:0060271">
    <property type="term" value="P:cilium assembly"/>
    <property type="evidence" value="ECO:0000318"/>
    <property type="project" value="GO_Central"/>
</dbReference>
<dbReference type="PANTHER" id="PTHR33487:SF1">
    <property type="entry name" value="CILIA- AND FLAGELLA-ASSOCIATED PROTEIN 54"/>
    <property type="match status" value="1"/>
</dbReference>
<dbReference type="Pfam" id="PF14858">
    <property type="entry name" value="CFAP54_N"/>
    <property type="match status" value="1"/>
</dbReference>
<feature type="region of interest" description="Disordered" evidence="1">
    <location>
        <begin position="2905"/>
        <end position="2936"/>
    </location>
</feature>
<feature type="region of interest" description="Disordered" evidence="1">
    <location>
        <begin position="2272"/>
        <end position="2296"/>
    </location>
</feature>
<evidence type="ECO:0000256" key="1">
    <source>
        <dbReference type="SAM" id="MobiDB-lite"/>
    </source>
</evidence>
<feature type="compositionally biased region" description="Low complexity" evidence="1">
    <location>
        <begin position="2905"/>
        <end position="2915"/>
    </location>
</feature>
<dbReference type="InterPro" id="IPR027912">
    <property type="entry name" value="CFAP54"/>
</dbReference>
<dbReference type="Ensembl" id="ENSLOCT00000018936.1">
    <property type="protein sequence ID" value="ENSLOCP00000018904.1"/>
    <property type="gene ID" value="ENSLOCG00000015356.1"/>
</dbReference>
<evidence type="ECO:0000313" key="2">
    <source>
        <dbReference type="Ensembl" id="ENSLOCP00000018904.1"/>
    </source>
</evidence>
<reference evidence="3" key="1">
    <citation type="submission" date="2011-12" db="EMBL/GenBank/DDBJ databases">
        <title>The Draft Genome of Lepisosteus oculatus.</title>
        <authorList>
            <consortium name="The Broad Institute Genome Assembly &amp; Analysis Group"/>
            <consortium name="Computational R&amp;D Group"/>
            <consortium name="and Sequencing Platform"/>
            <person name="Di Palma F."/>
            <person name="Alfoldi J."/>
            <person name="Johnson J."/>
            <person name="Berlin A."/>
            <person name="Gnerre S."/>
            <person name="Jaffe D."/>
            <person name="MacCallum I."/>
            <person name="Young S."/>
            <person name="Walker B.J."/>
            <person name="Lander E.S."/>
            <person name="Lindblad-Toh K."/>
        </authorList>
    </citation>
    <scope>NUCLEOTIDE SEQUENCE [LARGE SCALE GENOMIC DNA]</scope>
</reference>
<reference evidence="2" key="2">
    <citation type="submission" date="2025-08" db="UniProtKB">
        <authorList>
            <consortium name="Ensembl"/>
        </authorList>
    </citation>
    <scope>IDENTIFICATION</scope>
</reference>
<dbReference type="HOGENOM" id="CLU_000333_0_0_1"/>
<accession>W5NE45</accession>
<dbReference type="EMBL" id="AHAT01026482">
    <property type="status" value="NOT_ANNOTATED_CDS"/>
    <property type="molecule type" value="Genomic_DNA"/>
</dbReference>
<dbReference type="OMA" id="FTELNIM"/>
<feature type="region of interest" description="Disordered" evidence="1">
    <location>
        <begin position="1499"/>
        <end position="1519"/>
    </location>
</feature>
<feature type="region of interest" description="Disordered" evidence="1">
    <location>
        <begin position="1182"/>
        <end position="1218"/>
    </location>
</feature>
<protein>
    <submittedName>
        <fullName evidence="2">Cilia- and flagella-associated protein 54-like</fullName>
    </submittedName>
</protein>